<evidence type="ECO:0000313" key="3">
    <source>
        <dbReference type="Proteomes" id="UP001202328"/>
    </source>
</evidence>
<reference evidence="2" key="1">
    <citation type="submission" date="2022-04" db="EMBL/GenBank/DDBJ databases">
        <title>A functionally conserved STORR gene fusion in Papaver species that diverged 16.8 million years ago.</title>
        <authorList>
            <person name="Catania T."/>
        </authorList>
    </citation>
    <scope>NUCLEOTIDE SEQUENCE</scope>
    <source>
        <strain evidence="2">S-188037</strain>
    </source>
</reference>
<name>A0AAD4TEI3_9MAGN</name>
<organism evidence="2 3">
    <name type="scientific">Papaver atlanticum</name>
    <dbReference type="NCBI Taxonomy" id="357466"/>
    <lineage>
        <taxon>Eukaryota</taxon>
        <taxon>Viridiplantae</taxon>
        <taxon>Streptophyta</taxon>
        <taxon>Embryophyta</taxon>
        <taxon>Tracheophyta</taxon>
        <taxon>Spermatophyta</taxon>
        <taxon>Magnoliopsida</taxon>
        <taxon>Ranunculales</taxon>
        <taxon>Papaveraceae</taxon>
        <taxon>Papaveroideae</taxon>
        <taxon>Papaver</taxon>
    </lineage>
</organism>
<feature type="region of interest" description="Disordered" evidence="1">
    <location>
        <begin position="1"/>
        <end position="76"/>
    </location>
</feature>
<gene>
    <name evidence="2" type="ORF">MKW98_017569</name>
</gene>
<dbReference type="AlphaFoldDB" id="A0AAD4TEI3"/>
<sequence>MESYFGKKNCRREDPVGASKITSKSYVEEDRTKSMGIDDLIPTSVTQPSDSEDFSVVTSEEANSFPTSVQLDSSSQ</sequence>
<keyword evidence="3" id="KW-1185">Reference proteome</keyword>
<feature type="compositionally biased region" description="Polar residues" evidence="1">
    <location>
        <begin position="56"/>
        <end position="76"/>
    </location>
</feature>
<proteinExistence type="predicted"/>
<dbReference type="EMBL" id="JAJJMB010002020">
    <property type="protein sequence ID" value="KAI3953745.1"/>
    <property type="molecule type" value="Genomic_DNA"/>
</dbReference>
<feature type="non-terminal residue" evidence="2">
    <location>
        <position position="76"/>
    </location>
</feature>
<comment type="caution">
    <text evidence="2">The sequence shown here is derived from an EMBL/GenBank/DDBJ whole genome shotgun (WGS) entry which is preliminary data.</text>
</comment>
<evidence type="ECO:0000256" key="1">
    <source>
        <dbReference type="SAM" id="MobiDB-lite"/>
    </source>
</evidence>
<evidence type="ECO:0000313" key="2">
    <source>
        <dbReference type="EMBL" id="KAI3953745.1"/>
    </source>
</evidence>
<dbReference type="Proteomes" id="UP001202328">
    <property type="component" value="Unassembled WGS sequence"/>
</dbReference>
<accession>A0AAD4TEI3</accession>
<protein>
    <submittedName>
        <fullName evidence="2">Uncharacterized protein</fullName>
    </submittedName>
</protein>